<sequence>MTGRPGRRTGAGLRRCTALAVSALMVGTLLQTSAVPVVAADGGRGRPALPAAEKPVAGAENVRVKPRKAYRGPKTPQQAPEAAWPKAGEDVVELPEPEAGDSAVPAPEKAEGMPIALGVPAVAGTENSRVRTRATGPAASGEVETRVLGRKQTAEAGVDGLLFTLALEDGDAGKTGVTVDYSSFAQSYGGGYASRLTLVELPECALTTPEEEACSTPRPIPTANDTERRRLTAGSVTLRSGTPTVLAAVADDKGMEGDYKATQLSPSATWRTDLNTGDFTWSYEMPVPEVPGGLKPNVGLSYSSGAIDGRTGSTNNQSSWAGDGFDLWPGHIERRYKPCADDGVENADGNKPGDLCWGYDNAFLSFNGKGGELVPAGTDTWKLRQDDGTRIKRLTSAERGNGDDDGEYWEATTPDGTRYYFGHNRLPGWASGKETTDSTWTVPVFGDDSGEPCHASSFAGSWCRQAWRWNLDYVVDRHGNAVAYYYDKETNSYGRNLKKTDDTRYDRGGHLDRIEYGLRSADPYADKPPARVDFTSSERCLPETGVTCAPDTIDDKAFHWYDTPWDLNCDAGEDCDRRLSPTFWTRKRLTEVSTHVLKADGTYGKADSWTLGHRWGMADIDYQLLLDSVQHTGHTATPAVTLPKTTFAYTQRENRLDRTGDGYAPFVKERLSTVADESGGRIDVNYSAPACDAASPPTPRSNTTRCFPQYIGGSATDDPELHWFNKYVVTSVTATDRTGGAPDQVTRYDYLGGAAWHYDDDDGLTREKHRTWSQWRGYGHVRVRTGGQDAATVRTQQDHYFLRGMHGDRARPDGGEKTVTVSLGDDEGDPITDHESVAGFAYKTVTHSGPGGRVLAKTVNRPWHHETARKVRDWGTVTANLTGTSHTRTWTSLDDGAGDRWRVTSTATEYDTVAGRAIEVDDRADDSTAADDQCTRTTYATNTDRNILNLPARVETVAKSCGTAPDRARDVISDVRTAYDGGAYGAAPTRGDNTATATLEEHDGTRAVYLESGATFDSYGRPLTSTDLTADVTVQGSGTPVRAPRSDGRTTTTVYSPATGLPAKVTETSPPAAEGDSASALTTTTELEPLRGLPSAVHDTNGVTTTFAYDALGRTSRIWLADRPTSAVPDHQFSYTVTEDRPVAVATRTPNNQGGQYTAYTIYDGFLRERQTQAPGPDGGRILTDVFYDERGLTARTHAPYYAEGDPGTGLFALTDALSVETQTHHTHDGLGRETEARQIAGNGDGGTVLNVTKTLYGGDRTTVIPPEGATATTTLTDARGRTTELRQHHHRAADAPYDAITYRHTPRGELAEVTDAEGNTWQYTYDQLGRKVRDEDPDRGVTKSTYDDRGLLTSTEDARGTVLVNRYDGLDRRIELREGSAAGALRAKWVYDTVSGARGHLAEATRYHDGNAYTSKVTMYDKYYRAVRTAVVIPPSEGELAGTYQAGTAYKLSGLVGAVSYSAAGSLPGGGVTHDFDDRTLWVTSSFGRGFDADVSHSLTGRPLQYALGSSGSSPKAWVTNTYEWGTRRLATSRVDRQDVNGVDRHSTYRYDPAGNVLSVADVSRSGTDNQCFAYDHLRRLTEAWTQPIRTCATAPEAGVLGGPAPYWHSYTYDKTGNRRTETRHDTGGDPGRDVRRTYEYPDPGSPRPHTLTSVTTTGPTGTARDGYGYDATGNTATRTLGGDTQKLDWDAEGHLAKVTEPVEGGADKVTEYLYDADGNRLIGRTPTETTLYLGHTEITLAKGATKPKATRYADLGGGHQAVIEDDGTVSFTVADHHGTGHLAVKADDLSLTQRRTLPFGGPRGEQPGPWPGTRGFVGGTTDTATGLTHLGAREYDPGAGRFVSVDPIMDLADPQQMHGYSYANNNPLTWSDPTGLRPDGPVGGNGVADSYYYKREGKQGSGWFGDRYGGWSYRHVQFFPGPIGSKKDGYTVNYTWSRKAQSRGVGKKDGQAYRSFEREQPKGVLPLVMGTVGSIILPDLHEWENCFGGSVSGCAWAATDLPVLKVFKTGRLLQGRKADAAAENATTCARGRHSFLAGTDVLMADGSTKDIEDVTVGDKVIATDPETGETREREVVATILTEDDKAYVDLSVTTEDGTGTLTTTGHHPFWSESDRAWVDAADLTPGTALRTDDGTTATLQSIRTYTDHQDTYNLTVADLHTYYVLAGETPVLVHNSNCPLTGGFKVGVTPDEIADINRGFGGETLLSGSPANTMANASRYNSFWDKSAVVIRDIAGGHMFNNGNKRTAQAVVEQLMQRNNVTSGPTSADLRGVIDRVGKGQLHDVSDISAALRGY</sequence>
<dbReference type="Pfam" id="PF07591">
    <property type="entry name" value="PT-HINT"/>
    <property type="match status" value="1"/>
</dbReference>
<dbReference type="Proteomes" id="UP000230407">
    <property type="component" value="Unassembled WGS sequence"/>
</dbReference>
<evidence type="ECO:0000313" key="5">
    <source>
        <dbReference type="Proteomes" id="UP000230407"/>
    </source>
</evidence>
<dbReference type="PANTHER" id="PTHR32305">
    <property type="match status" value="1"/>
</dbReference>
<dbReference type="SUPFAM" id="SSF51294">
    <property type="entry name" value="Hedgehog/intein (Hint) domain"/>
    <property type="match status" value="1"/>
</dbReference>
<dbReference type="Gene3D" id="2.180.10.10">
    <property type="entry name" value="RHS repeat-associated core"/>
    <property type="match status" value="1"/>
</dbReference>
<dbReference type="NCBIfam" id="TIGR01443">
    <property type="entry name" value="intein_Cterm"/>
    <property type="match status" value="1"/>
</dbReference>
<dbReference type="PANTHER" id="PTHR32305:SF17">
    <property type="entry name" value="TRNA NUCLEASE WAPA"/>
    <property type="match status" value="1"/>
</dbReference>
<feature type="region of interest" description="Disordered" evidence="1">
    <location>
        <begin position="68"/>
        <end position="88"/>
    </location>
</feature>
<dbReference type="Gene3D" id="2.170.16.10">
    <property type="entry name" value="Hedgehog/Intein (Hint) domain"/>
    <property type="match status" value="1"/>
</dbReference>
<evidence type="ECO:0000313" key="4">
    <source>
        <dbReference type="EMBL" id="PJE97183.1"/>
    </source>
</evidence>
<dbReference type="NCBIfam" id="TIGR01643">
    <property type="entry name" value="YD_repeat_2x"/>
    <property type="match status" value="2"/>
</dbReference>
<feature type="chain" id="PRO_5014740779" evidence="2">
    <location>
        <begin position="40"/>
        <end position="2297"/>
    </location>
</feature>
<keyword evidence="5" id="KW-1185">Reference proteome</keyword>
<dbReference type="InterPro" id="IPR006530">
    <property type="entry name" value="YD"/>
</dbReference>
<organism evidence="4 5">
    <name type="scientific">Streptomyces carminius</name>
    <dbReference type="NCBI Taxonomy" id="2665496"/>
    <lineage>
        <taxon>Bacteria</taxon>
        <taxon>Bacillati</taxon>
        <taxon>Actinomycetota</taxon>
        <taxon>Actinomycetes</taxon>
        <taxon>Kitasatosporales</taxon>
        <taxon>Streptomycetaceae</taxon>
        <taxon>Streptomyces</taxon>
    </lineage>
</organism>
<dbReference type="CDD" id="cd00081">
    <property type="entry name" value="Hint"/>
    <property type="match status" value="1"/>
</dbReference>
<dbReference type="InterPro" id="IPR003587">
    <property type="entry name" value="Hint_dom_N"/>
</dbReference>
<feature type="domain" description="Hint" evidence="3">
    <location>
        <begin position="2034"/>
        <end position="2135"/>
    </location>
</feature>
<dbReference type="Gene3D" id="1.20.120.1870">
    <property type="entry name" value="Fic/DOC protein, Fido domain"/>
    <property type="match status" value="1"/>
</dbReference>
<evidence type="ECO:0000256" key="1">
    <source>
        <dbReference type="SAM" id="MobiDB-lite"/>
    </source>
</evidence>
<keyword evidence="2" id="KW-0732">Signal</keyword>
<dbReference type="InterPro" id="IPR022385">
    <property type="entry name" value="Rhs_assc_core"/>
</dbReference>
<dbReference type="SMART" id="SM00306">
    <property type="entry name" value="HintN"/>
    <property type="match status" value="1"/>
</dbReference>
<reference evidence="4 5" key="1">
    <citation type="submission" date="2017-11" db="EMBL/GenBank/DDBJ databases">
        <title>Streptomyces carmine sp. nov., a novel actinomycete isolated from Sophora alopecuroides in Xinjiang, China.</title>
        <authorList>
            <person name="Wang Y."/>
            <person name="Luo X."/>
            <person name="Wan C."/>
            <person name="Zhang L."/>
        </authorList>
    </citation>
    <scope>NUCLEOTIDE SEQUENCE [LARGE SCALE GENOMIC DNA]</scope>
    <source>
        <strain evidence="4 5">TRM SA0054</strain>
    </source>
</reference>
<protein>
    <submittedName>
        <fullName evidence="4">Sugar-binding protein</fullName>
    </submittedName>
</protein>
<dbReference type="InterPro" id="IPR053737">
    <property type="entry name" value="Type_II_TA_Toxin"/>
</dbReference>
<feature type="region of interest" description="Disordered" evidence="1">
    <location>
        <begin position="1619"/>
        <end position="1671"/>
    </location>
</feature>
<comment type="caution">
    <text evidence="4">The sequence shown here is derived from an EMBL/GenBank/DDBJ whole genome shotgun (WGS) entry which is preliminary data.</text>
</comment>
<proteinExistence type="predicted"/>
<feature type="compositionally biased region" description="Basic and acidic residues" evidence="1">
    <location>
        <begin position="1619"/>
        <end position="1641"/>
    </location>
</feature>
<accession>A0A2M8LYX9</accession>
<evidence type="ECO:0000256" key="2">
    <source>
        <dbReference type="SAM" id="SignalP"/>
    </source>
</evidence>
<evidence type="ECO:0000259" key="3">
    <source>
        <dbReference type="SMART" id="SM00306"/>
    </source>
</evidence>
<gene>
    <name evidence="4" type="ORF">CUT44_13885</name>
</gene>
<dbReference type="InterPro" id="IPR050708">
    <property type="entry name" value="T6SS_VgrG/RHS"/>
</dbReference>
<dbReference type="NCBIfam" id="TIGR03696">
    <property type="entry name" value="Rhs_assc_core"/>
    <property type="match status" value="1"/>
</dbReference>
<feature type="region of interest" description="Disordered" evidence="1">
    <location>
        <begin position="1034"/>
        <end position="1078"/>
    </location>
</feature>
<feature type="compositionally biased region" description="Low complexity" evidence="1">
    <location>
        <begin position="1652"/>
        <end position="1664"/>
    </location>
</feature>
<dbReference type="InterPro" id="IPR030934">
    <property type="entry name" value="Intein_C"/>
</dbReference>
<name>A0A2M8LYX9_9ACTN</name>
<dbReference type="InterPro" id="IPR031325">
    <property type="entry name" value="RHS_repeat"/>
</dbReference>
<dbReference type="RefSeq" id="WP_100202274.1">
    <property type="nucleotide sequence ID" value="NZ_PGGW01000048.1"/>
</dbReference>
<dbReference type="InterPro" id="IPR036844">
    <property type="entry name" value="Hint_dom_sf"/>
</dbReference>
<dbReference type="EMBL" id="PGGW01000048">
    <property type="protein sequence ID" value="PJE97183.1"/>
    <property type="molecule type" value="Genomic_DNA"/>
</dbReference>
<dbReference type="Pfam" id="PF05593">
    <property type="entry name" value="RHS_repeat"/>
    <property type="match status" value="1"/>
</dbReference>
<feature type="signal peptide" evidence="2">
    <location>
        <begin position="1"/>
        <end position="39"/>
    </location>
</feature>